<keyword evidence="6 7" id="KW-0472">Membrane</keyword>
<dbReference type="RefSeq" id="WP_210186610.1">
    <property type="nucleotide sequence ID" value="NZ_FOVR01000001.1"/>
</dbReference>
<feature type="domain" description="ABC transmembrane type-1" evidence="8">
    <location>
        <begin position="103"/>
        <end position="315"/>
    </location>
</feature>
<feature type="transmembrane region" description="Helical" evidence="7">
    <location>
        <begin position="142"/>
        <end position="167"/>
    </location>
</feature>
<sequence>MLRFTLERLVGMIVTMVLVSMMVFLIMEIPPGDYADRYAFRKYSGTGIAITEADIEAIRHDFGLDKPMALRYVDWIGNIVLHGDFGQAFAFETDVTKVIGDKVWLTMAILFGTLLLTYLIAIPIGIYAAVRRASFADYGLTIFSYLGLALPNFLLALILLYFVNLWFGADIGGLFSTGMSDAPWSFAKAWDLIKHLWLPAFVLAWSAVAYQIQTIRATMSDELNKLSVTAARARGVPETKLLIKYPARLAINPVVSTIGFDVNRIFSELPIVAVVLGLTELGELLLNAYLDLDMYVAGAILLMLTFVIVLMNFISDLLLAWLDPRIKLGSN</sequence>
<evidence type="ECO:0000256" key="1">
    <source>
        <dbReference type="ARBA" id="ARBA00004651"/>
    </source>
</evidence>
<dbReference type="Proteomes" id="UP000199236">
    <property type="component" value="Unassembled WGS sequence"/>
</dbReference>
<accession>A0A1I4ZKH6</accession>
<dbReference type="PROSITE" id="PS50928">
    <property type="entry name" value="ABC_TM1"/>
    <property type="match status" value="1"/>
</dbReference>
<comment type="similarity">
    <text evidence="7">Belongs to the binding-protein-dependent transport system permease family.</text>
</comment>
<dbReference type="SUPFAM" id="SSF161098">
    <property type="entry name" value="MetI-like"/>
    <property type="match status" value="1"/>
</dbReference>
<protein>
    <submittedName>
        <fullName evidence="9">Peptide/nickel transport system permease protein</fullName>
    </submittedName>
</protein>
<proteinExistence type="inferred from homology"/>
<evidence type="ECO:0000313" key="9">
    <source>
        <dbReference type="EMBL" id="SFN50781.1"/>
    </source>
</evidence>
<evidence type="ECO:0000259" key="8">
    <source>
        <dbReference type="PROSITE" id="PS50928"/>
    </source>
</evidence>
<dbReference type="PANTHER" id="PTHR30465">
    <property type="entry name" value="INNER MEMBRANE ABC TRANSPORTER"/>
    <property type="match status" value="1"/>
</dbReference>
<keyword evidence="2 7" id="KW-0813">Transport</keyword>
<gene>
    <name evidence="9" type="ORF">SAMN04488056_101127</name>
</gene>
<reference evidence="9 10" key="1">
    <citation type="submission" date="2016-10" db="EMBL/GenBank/DDBJ databases">
        <authorList>
            <person name="de Groot N.N."/>
        </authorList>
    </citation>
    <scope>NUCLEOTIDE SEQUENCE [LARGE SCALE GENOMIC DNA]</scope>
    <source>
        <strain evidence="9 10">CGMCC 1.9157</strain>
    </source>
</reference>
<dbReference type="GO" id="GO:0055085">
    <property type="term" value="P:transmembrane transport"/>
    <property type="evidence" value="ECO:0007669"/>
    <property type="project" value="InterPro"/>
</dbReference>
<evidence type="ECO:0000256" key="6">
    <source>
        <dbReference type="ARBA" id="ARBA00023136"/>
    </source>
</evidence>
<dbReference type="PANTHER" id="PTHR30465:SF43">
    <property type="entry name" value="OLIGOPEPTIDE ABC TRANSPORTER, PERMEASE PROTEIN"/>
    <property type="match status" value="1"/>
</dbReference>
<dbReference type="Pfam" id="PF00528">
    <property type="entry name" value="BPD_transp_1"/>
    <property type="match status" value="1"/>
</dbReference>
<dbReference type="AlphaFoldDB" id="A0A1I4ZKH6"/>
<feature type="transmembrane region" description="Helical" evidence="7">
    <location>
        <begin position="103"/>
        <end position="130"/>
    </location>
</feature>
<feature type="transmembrane region" description="Helical" evidence="7">
    <location>
        <begin position="296"/>
        <end position="322"/>
    </location>
</feature>
<comment type="subcellular location">
    <subcellularLocation>
        <location evidence="1 7">Cell membrane</location>
        <topology evidence="1 7">Multi-pass membrane protein</topology>
    </subcellularLocation>
</comment>
<dbReference type="EMBL" id="FOVR01000001">
    <property type="protein sequence ID" value="SFN50781.1"/>
    <property type="molecule type" value="Genomic_DNA"/>
</dbReference>
<evidence type="ECO:0000256" key="7">
    <source>
        <dbReference type="RuleBase" id="RU363032"/>
    </source>
</evidence>
<keyword evidence="10" id="KW-1185">Reference proteome</keyword>
<dbReference type="InterPro" id="IPR035906">
    <property type="entry name" value="MetI-like_sf"/>
</dbReference>
<dbReference type="STRING" id="655353.SAMN04488056_101127"/>
<keyword evidence="4 7" id="KW-0812">Transmembrane</keyword>
<feature type="transmembrane region" description="Helical" evidence="7">
    <location>
        <begin position="192"/>
        <end position="210"/>
    </location>
</feature>
<evidence type="ECO:0000256" key="4">
    <source>
        <dbReference type="ARBA" id="ARBA00022692"/>
    </source>
</evidence>
<feature type="transmembrane region" description="Helical" evidence="7">
    <location>
        <begin position="269"/>
        <end position="290"/>
    </location>
</feature>
<dbReference type="Pfam" id="PF19300">
    <property type="entry name" value="BPD_transp_1_N"/>
    <property type="match status" value="1"/>
</dbReference>
<dbReference type="Gene3D" id="1.10.3720.10">
    <property type="entry name" value="MetI-like"/>
    <property type="match status" value="1"/>
</dbReference>
<organism evidence="9 10">
    <name type="scientific">Cohaesibacter marisflavi</name>
    <dbReference type="NCBI Taxonomy" id="655353"/>
    <lineage>
        <taxon>Bacteria</taxon>
        <taxon>Pseudomonadati</taxon>
        <taxon>Pseudomonadota</taxon>
        <taxon>Alphaproteobacteria</taxon>
        <taxon>Hyphomicrobiales</taxon>
        <taxon>Cohaesibacteraceae</taxon>
    </lineage>
</organism>
<name>A0A1I4ZKH6_9HYPH</name>
<dbReference type="GO" id="GO:0005886">
    <property type="term" value="C:plasma membrane"/>
    <property type="evidence" value="ECO:0007669"/>
    <property type="project" value="UniProtKB-SubCell"/>
</dbReference>
<evidence type="ECO:0000256" key="5">
    <source>
        <dbReference type="ARBA" id="ARBA00022989"/>
    </source>
</evidence>
<keyword evidence="3" id="KW-1003">Cell membrane</keyword>
<evidence type="ECO:0000313" key="10">
    <source>
        <dbReference type="Proteomes" id="UP000199236"/>
    </source>
</evidence>
<evidence type="ECO:0000256" key="3">
    <source>
        <dbReference type="ARBA" id="ARBA00022475"/>
    </source>
</evidence>
<dbReference type="InterPro" id="IPR045621">
    <property type="entry name" value="BPD_transp_1_N"/>
</dbReference>
<feature type="transmembrane region" description="Helical" evidence="7">
    <location>
        <begin position="9"/>
        <end position="27"/>
    </location>
</feature>
<keyword evidence="5 7" id="KW-1133">Transmembrane helix</keyword>
<dbReference type="CDD" id="cd06261">
    <property type="entry name" value="TM_PBP2"/>
    <property type="match status" value="1"/>
</dbReference>
<dbReference type="InterPro" id="IPR000515">
    <property type="entry name" value="MetI-like"/>
</dbReference>
<evidence type="ECO:0000256" key="2">
    <source>
        <dbReference type="ARBA" id="ARBA00022448"/>
    </source>
</evidence>